<keyword evidence="5" id="KW-1185">Reference proteome</keyword>
<evidence type="ECO:0000259" key="3">
    <source>
        <dbReference type="PROSITE" id="PS51134"/>
    </source>
</evidence>
<dbReference type="VEuPathDB" id="TriTrypDB:BSAL_28135"/>
<dbReference type="OMA" id="HELLCID"/>
<dbReference type="SUPFAM" id="SSF57783">
    <property type="entry name" value="Zinc beta-ribbon"/>
    <property type="match status" value="1"/>
</dbReference>
<protein>
    <submittedName>
        <fullName evidence="4">Transcription factor IIb, putative</fullName>
    </submittedName>
</protein>
<dbReference type="PROSITE" id="PS51134">
    <property type="entry name" value="ZF_TFIIB"/>
    <property type="match status" value="1"/>
</dbReference>
<dbReference type="Pfam" id="PF22109">
    <property type="entry name" value="Zn_ribbon_tTFIIB"/>
    <property type="match status" value="1"/>
</dbReference>
<accession>A0A0S4JKE3</accession>
<keyword evidence="1" id="KW-0862">Zinc</keyword>
<evidence type="ECO:0000256" key="2">
    <source>
        <dbReference type="SAM" id="MobiDB-lite"/>
    </source>
</evidence>
<gene>
    <name evidence="4" type="ORF">BSAL_28135</name>
</gene>
<dbReference type="GO" id="GO:0008270">
    <property type="term" value="F:zinc ion binding"/>
    <property type="evidence" value="ECO:0007669"/>
    <property type="project" value="UniProtKB-KW"/>
</dbReference>
<dbReference type="Gene3D" id="2.20.25.10">
    <property type="match status" value="1"/>
</dbReference>
<feature type="domain" description="TFIIB-type" evidence="3">
    <location>
        <begin position="5"/>
        <end position="37"/>
    </location>
</feature>
<proteinExistence type="predicted"/>
<dbReference type="Gene3D" id="1.10.472.10">
    <property type="entry name" value="Cyclin-like"/>
    <property type="match status" value="1"/>
</dbReference>
<sequence>MSSVLERPCPYCGAENSLQMDACRGEIACDECGIVVADRLEEAEETRFVKDHTVADASDDTRGGQQGETFARKPAASHHEVNKSLSSQAVTYLRRLQEKSKTSDAVLNDAIELCRVVSVKKRELNERIEKPFAVAAACFLFASQRQHVPISHHELLCIDRSLNPLDIKLKLGEMLRSLNLSPTPAVTLQRDAVRHFLMRLRWNIMLCESAALAIIGALRSLSVEGLDVMDEVVAALLWIKHGADALDALAKHHSEVIKSTQVAELLSSNPTEEATQLEMEGATRFPKARIAEILKTMKRERRAIVEHLSLASPTSTGAVKRPREN</sequence>
<name>A0A0S4JKE3_BODSA</name>
<dbReference type="InterPro" id="IPR013137">
    <property type="entry name" value="Znf_TFIIB"/>
</dbReference>
<organism evidence="4 5">
    <name type="scientific">Bodo saltans</name>
    <name type="common">Flagellated protozoan</name>
    <dbReference type="NCBI Taxonomy" id="75058"/>
    <lineage>
        <taxon>Eukaryota</taxon>
        <taxon>Discoba</taxon>
        <taxon>Euglenozoa</taxon>
        <taxon>Kinetoplastea</taxon>
        <taxon>Metakinetoplastina</taxon>
        <taxon>Eubodonida</taxon>
        <taxon>Bodonidae</taxon>
        <taxon>Bodo</taxon>
    </lineage>
</organism>
<dbReference type="EMBL" id="CYKH01001852">
    <property type="protein sequence ID" value="CUG90647.1"/>
    <property type="molecule type" value="Genomic_DNA"/>
</dbReference>
<evidence type="ECO:0000313" key="4">
    <source>
        <dbReference type="EMBL" id="CUG90647.1"/>
    </source>
</evidence>
<dbReference type="CDD" id="cd00043">
    <property type="entry name" value="CYCLIN_SF"/>
    <property type="match status" value="1"/>
</dbReference>
<evidence type="ECO:0000256" key="1">
    <source>
        <dbReference type="PROSITE-ProRule" id="PRU00469"/>
    </source>
</evidence>
<evidence type="ECO:0000313" key="5">
    <source>
        <dbReference type="Proteomes" id="UP000051952"/>
    </source>
</evidence>
<dbReference type="InterPro" id="IPR041189">
    <property type="entry name" value="TFIIB_C_1"/>
</dbReference>
<dbReference type="Pfam" id="PF18542">
    <property type="entry name" value="TFIIB_C_1"/>
    <property type="match status" value="1"/>
</dbReference>
<keyword evidence="1" id="KW-0479">Metal-binding</keyword>
<keyword evidence="1" id="KW-0863">Zinc-finger</keyword>
<feature type="region of interest" description="Disordered" evidence="2">
    <location>
        <begin position="56"/>
        <end position="83"/>
    </location>
</feature>
<reference evidence="5" key="1">
    <citation type="submission" date="2015-09" db="EMBL/GenBank/DDBJ databases">
        <authorList>
            <consortium name="Pathogen Informatics"/>
        </authorList>
    </citation>
    <scope>NUCLEOTIDE SEQUENCE [LARGE SCALE GENOMIC DNA]</scope>
    <source>
        <strain evidence="5">Lake Konstanz</strain>
    </source>
</reference>
<dbReference type="AlphaFoldDB" id="A0A0S4JKE3"/>
<dbReference type="Proteomes" id="UP000051952">
    <property type="component" value="Unassembled WGS sequence"/>
</dbReference>